<proteinExistence type="predicted"/>
<keyword evidence="3" id="KW-1185">Reference proteome</keyword>
<evidence type="ECO:0000256" key="1">
    <source>
        <dbReference type="SAM" id="SignalP"/>
    </source>
</evidence>
<dbReference type="RefSeq" id="WP_118333833.1">
    <property type="nucleotide sequence ID" value="NZ_AP025567.1"/>
</dbReference>
<evidence type="ECO:0000313" key="2">
    <source>
        <dbReference type="EMBL" id="RHJ89799.1"/>
    </source>
</evidence>
<sequence length="394" mass="44290">MNKKHLTIFVMLAAASSIALGVIAYKAASAQLPLVKTVSQYDWVMEPTSEYAAIEKNGMEGNYFTARVNGDKAFLIDEHGKKLDETETGWIDGYGDVYTFTKNGKAGCKNLEGKVLIPPTYDYIDSFDGGYAESYTGYRHFAIDTEGRVLYRTPDDEDLQFNQISGRYFGENYRGKFKVIDVESGKMVKEWNEAECEEVWCVKPGLYLARGGDSDYFLDENFEVTFDGGAYEWGAERVFSEGLCYVEKIKDAFPGDVPAETDKLPGYIDEKGQMVIEAKESLYGSDFSEGKAVIYSAKKAWVIDRTGKKLFTKKMKKNLAITGSSVDDVFTLYVYILNGSVFQHGLVPLYDGKKMGLADEEGKWVLEPVFDDMDFVGDRLLAVEYHGKWGMIRV</sequence>
<dbReference type="EMBL" id="QRMS01000001">
    <property type="protein sequence ID" value="RHJ89799.1"/>
    <property type="molecule type" value="Genomic_DNA"/>
</dbReference>
<accession>A0A415E7U0</accession>
<reference evidence="2 3" key="1">
    <citation type="submission" date="2018-08" db="EMBL/GenBank/DDBJ databases">
        <title>A genome reference for cultivated species of the human gut microbiota.</title>
        <authorList>
            <person name="Zou Y."/>
            <person name="Xue W."/>
            <person name="Luo G."/>
        </authorList>
    </citation>
    <scope>NUCLEOTIDE SEQUENCE [LARGE SCALE GENOMIC DNA]</scope>
    <source>
        <strain evidence="2 3">AM07-24</strain>
    </source>
</reference>
<dbReference type="OrthoDB" id="210273at2"/>
<organism evidence="2 3">
    <name type="scientific">Emergencia timonensis</name>
    <dbReference type="NCBI Taxonomy" id="1776384"/>
    <lineage>
        <taxon>Bacteria</taxon>
        <taxon>Bacillati</taxon>
        <taxon>Bacillota</taxon>
        <taxon>Clostridia</taxon>
        <taxon>Peptostreptococcales</taxon>
        <taxon>Anaerovoracaceae</taxon>
        <taxon>Emergencia</taxon>
    </lineage>
</organism>
<dbReference type="Pfam" id="PF14903">
    <property type="entry name" value="WG_beta_rep"/>
    <property type="match status" value="3"/>
</dbReference>
<evidence type="ECO:0000313" key="3">
    <source>
        <dbReference type="Proteomes" id="UP000284841"/>
    </source>
</evidence>
<dbReference type="PANTHER" id="PTHR37841:SF1">
    <property type="entry name" value="DUF3298 DOMAIN-CONTAINING PROTEIN"/>
    <property type="match status" value="1"/>
</dbReference>
<feature type="signal peptide" evidence="1">
    <location>
        <begin position="1"/>
        <end position="21"/>
    </location>
</feature>
<dbReference type="PANTHER" id="PTHR37841">
    <property type="entry name" value="GLR2918 PROTEIN"/>
    <property type="match status" value="1"/>
</dbReference>
<dbReference type="AlphaFoldDB" id="A0A415E7U0"/>
<name>A0A415E7U0_9FIRM</name>
<comment type="caution">
    <text evidence="2">The sequence shown here is derived from an EMBL/GenBank/DDBJ whole genome shotgun (WGS) entry which is preliminary data.</text>
</comment>
<feature type="chain" id="PRO_5038524735" evidence="1">
    <location>
        <begin position="22"/>
        <end position="394"/>
    </location>
</feature>
<protein>
    <submittedName>
        <fullName evidence="2">WG repeat-containing protein</fullName>
    </submittedName>
</protein>
<dbReference type="Proteomes" id="UP000284841">
    <property type="component" value="Unassembled WGS sequence"/>
</dbReference>
<gene>
    <name evidence="2" type="ORF">DW099_04345</name>
</gene>
<keyword evidence="1" id="KW-0732">Signal</keyword>
<dbReference type="InterPro" id="IPR032774">
    <property type="entry name" value="WG_beta_rep"/>
</dbReference>